<name>A0A9W9ZXC0_9CNID</name>
<keyword evidence="2" id="KW-1185">Reference proteome</keyword>
<organism evidence="1 2">
    <name type="scientific">Desmophyllum pertusum</name>
    <dbReference type="NCBI Taxonomy" id="174260"/>
    <lineage>
        <taxon>Eukaryota</taxon>
        <taxon>Metazoa</taxon>
        <taxon>Cnidaria</taxon>
        <taxon>Anthozoa</taxon>
        <taxon>Hexacorallia</taxon>
        <taxon>Scleractinia</taxon>
        <taxon>Caryophylliina</taxon>
        <taxon>Caryophylliidae</taxon>
        <taxon>Desmophyllum</taxon>
    </lineage>
</organism>
<evidence type="ECO:0000313" key="2">
    <source>
        <dbReference type="Proteomes" id="UP001163046"/>
    </source>
</evidence>
<sequence length="124" mass="14234">MQLCHYKDELTEIQLREKYRQQSTKAQTCVFMKATELDMPMMMLNGSSTANSSFGSDAFTCLKAFKEKSLPKIFRTLHFARLYKLPYIDYLDDYNPYFCANQRDPGATGNGTCYGVKASQQHAE</sequence>
<gene>
    <name evidence="1" type="ORF">OS493_035219</name>
</gene>
<protein>
    <submittedName>
        <fullName evidence="1">Uncharacterized protein</fullName>
    </submittedName>
</protein>
<reference evidence="1" key="1">
    <citation type="submission" date="2023-01" db="EMBL/GenBank/DDBJ databases">
        <title>Genome assembly of the deep-sea coral Lophelia pertusa.</title>
        <authorList>
            <person name="Herrera S."/>
            <person name="Cordes E."/>
        </authorList>
    </citation>
    <scope>NUCLEOTIDE SEQUENCE</scope>
    <source>
        <strain evidence="1">USNM1676648</strain>
        <tissue evidence="1">Polyp</tissue>
    </source>
</reference>
<evidence type="ECO:0000313" key="1">
    <source>
        <dbReference type="EMBL" id="KAJ7388879.1"/>
    </source>
</evidence>
<accession>A0A9W9ZXC0</accession>
<comment type="caution">
    <text evidence="1">The sequence shown here is derived from an EMBL/GenBank/DDBJ whole genome shotgun (WGS) entry which is preliminary data.</text>
</comment>
<dbReference type="AlphaFoldDB" id="A0A9W9ZXC0"/>
<dbReference type="Proteomes" id="UP001163046">
    <property type="component" value="Unassembled WGS sequence"/>
</dbReference>
<dbReference type="EMBL" id="MU825448">
    <property type="protein sequence ID" value="KAJ7388879.1"/>
    <property type="molecule type" value="Genomic_DNA"/>
</dbReference>
<proteinExistence type="predicted"/>